<dbReference type="EMBL" id="HBUF01646690">
    <property type="protein sequence ID" value="CAG6786073.1"/>
    <property type="molecule type" value="Transcribed_RNA"/>
</dbReference>
<feature type="domain" description="Nudix hydrolase" evidence="18">
    <location>
        <begin position="73"/>
        <end position="218"/>
    </location>
</feature>
<dbReference type="EMBL" id="HBUF01646689">
    <property type="protein sequence ID" value="CAG6786070.1"/>
    <property type="molecule type" value="Transcribed_RNA"/>
</dbReference>
<keyword evidence="4" id="KW-0378">Hydrolase</keyword>
<evidence type="ECO:0000256" key="1">
    <source>
        <dbReference type="ARBA" id="ARBA00001941"/>
    </source>
</evidence>
<dbReference type="EMBL" id="HBUF01039027">
    <property type="protein sequence ID" value="CAG6617494.1"/>
    <property type="molecule type" value="Transcribed_RNA"/>
</dbReference>
<dbReference type="Gene3D" id="3.90.79.10">
    <property type="entry name" value="Nucleoside Triphosphate Pyrophosphohydrolase"/>
    <property type="match status" value="1"/>
</dbReference>
<evidence type="ECO:0000256" key="13">
    <source>
        <dbReference type="ARBA" id="ARBA00042015"/>
    </source>
</evidence>
<proteinExistence type="inferred from homology"/>
<reference evidence="19" key="1">
    <citation type="submission" date="2021-05" db="EMBL/GenBank/DDBJ databases">
        <authorList>
            <person name="Alioto T."/>
            <person name="Alioto T."/>
            <person name="Gomez Garrido J."/>
        </authorList>
    </citation>
    <scope>NUCLEOTIDE SEQUENCE</scope>
</reference>
<keyword evidence="6" id="KW-0546">Nucleotide metabolism</keyword>
<dbReference type="GO" id="GO:0016077">
    <property type="term" value="P:sno(s)RNA catabolic process"/>
    <property type="evidence" value="ECO:0007669"/>
    <property type="project" value="TreeGrafter"/>
</dbReference>
<comment type="catalytic activity">
    <reaction evidence="17">
        <text>dIDP + H2O = dIMP + phosphate + H(+)</text>
        <dbReference type="Rhea" id="RHEA:35211"/>
        <dbReference type="ChEBI" id="CHEBI:15377"/>
        <dbReference type="ChEBI" id="CHEBI:15378"/>
        <dbReference type="ChEBI" id="CHEBI:43474"/>
        <dbReference type="ChEBI" id="CHEBI:61194"/>
        <dbReference type="ChEBI" id="CHEBI:62286"/>
        <dbReference type="EC" id="3.6.1.64"/>
    </reaction>
    <physiologicalReaction direction="left-to-right" evidence="17">
        <dbReference type="Rhea" id="RHEA:35212"/>
    </physiologicalReaction>
</comment>
<dbReference type="EMBL" id="HBUF01206018">
    <property type="protein sequence ID" value="CAG6663832.1"/>
    <property type="molecule type" value="Transcribed_RNA"/>
</dbReference>
<dbReference type="SUPFAM" id="SSF55811">
    <property type="entry name" value="Nudix"/>
    <property type="match status" value="1"/>
</dbReference>
<dbReference type="PROSITE" id="PS51462">
    <property type="entry name" value="NUDIX"/>
    <property type="match status" value="1"/>
</dbReference>
<dbReference type="PROSITE" id="PS00893">
    <property type="entry name" value="NUDIX_BOX"/>
    <property type="match status" value="1"/>
</dbReference>
<comment type="similarity">
    <text evidence="8">Belongs to the Nudix hydrolase family. NUDT16 subfamily.</text>
</comment>
<dbReference type="EMBL" id="HBUF01362412">
    <property type="protein sequence ID" value="CAG6721603.1"/>
    <property type="molecule type" value="Transcribed_RNA"/>
</dbReference>
<dbReference type="PANTHER" id="PTHR31699:SF1">
    <property type="entry name" value="U8 SNORNA-DECAPPING ENZYME"/>
    <property type="match status" value="1"/>
</dbReference>
<dbReference type="GO" id="GO:0140933">
    <property type="term" value="F:5'-(N(7)-methylguanosine 5'-triphospho)-[mRNA] hydrolase activity"/>
    <property type="evidence" value="ECO:0007669"/>
    <property type="project" value="UniProtKB-EC"/>
</dbReference>
<dbReference type="CDD" id="cd18869">
    <property type="entry name" value="NUDIX_U8_SnoRNA_DE_Nudt16"/>
    <property type="match status" value="1"/>
</dbReference>
<evidence type="ECO:0000256" key="12">
    <source>
        <dbReference type="ARBA" id="ARBA00041656"/>
    </source>
</evidence>
<dbReference type="GO" id="GO:0030515">
    <property type="term" value="F:snoRNA binding"/>
    <property type="evidence" value="ECO:0007669"/>
    <property type="project" value="TreeGrafter"/>
</dbReference>
<dbReference type="PANTHER" id="PTHR31699">
    <property type="entry name" value="NUDIX T16 FAMILY MEMBER"/>
    <property type="match status" value="1"/>
</dbReference>
<dbReference type="GO" id="GO:1990174">
    <property type="term" value="F:phosphodiesterase decapping endonuclease activity"/>
    <property type="evidence" value="ECO:0007669"/>
    <property type="project" value="TreeGrafter"/>
</dbReference>
<evidence type="ECO:0000259" key="18">
    <source>
        <dbReference type="PROSITE" id="PS51462"/>
    </source>
</evidence>
<dbReference type="AlphaFoldDB" id="A0A8D8S9M3"/>
<dbReference type="InterPro" id="IPR020084">
    <property type="entry name" value="NUDIX_hydrolase_CS"/>
</dbReference>
<evidence type="ECO:0000256" key="15">
    <source>
        <dbReference type="ARBA" id="ARBA00047661"/>
    </source>
</evidence>
<evidence type="ECO:0000256" key="8">
    <source>
        <dbReference type="ARBA" id="ARBA00038173"/>
    </source>
</evidence>
<evidence type="ECO:0000256" key="5">
    <source>
        <dbReference type="ARBA" id="ARBA00022884"/>
    </source>
</evidence>
<name>A0A8D8S9M3_9HEMI</name>
<accession>A0A8D8S9M3</accession>
<protein>
    <recommendedName>
        <fullName evidence="10">U8 snoRNA-decapping enzyme</fullName>
        <ecNumber evidence="9">3.6.1.64</ecNumber>
    </recommendedName>
    <alternativeName>
        <fullName evidence="13">IDP phosphatase</fullName>
    </alternativeName>
    <alternativeName>
        <fullName evidence="11">Inosine diphosphate phosphatase</fullName>
    </alternativeName>
    <alternativeName>
        <fullName evidence="12">Nucleoside diphosphate-linked moiety X motif 16</fullName>
    </alternativeName>
    <alternativeName>
        <fullName evidence="14">m7GpppN-mRNA hydrolase</fullName>
    </alternativeName>
</protein>
<dbReference type="EC" id="3.6.1.64" evidence="9"/>
<dbReference type="GO" id="GO:1990003">
    <property type="term" value="F:IDP phosphatase activity"/>
    <property type="evidence" value="ECO:0007669"/>
    <property type="project" value="UniProtKB-EC"/>
</dbReference>
<comment type="catalytic activity">
    <reaction evidence="16">
        <text>IDP + H2O = IMP + phosphate + H(+)</text>
        <dbReference type="Rhea" id="RHEA:35207"/>
        <dbReference type="ChEBI" id="CHEBI:15377"/>
        <dbReference type="ChEBI" id="CHEBI:15378"/>
        <dbReference type="ChEBI" id="CHEBI:43474"/>
        <dbReference type="ChEBI" id="CHEBI:58053"/>
        <dbReference type="ChEBI" id="CHEBI:58280"/>
        <dbReference type="EC" id="3.6.1.64"/>
    </reaction>
    <physiologicalReaction direction="left-to-right" evidence="16">
        <dbReference type="Rhea" id="RHEA:35208"/>
    </physiologicalReaction>
</comment>
<organism evidence="19">
    <name type="scientific">Cacopsylla melanoneura</name>
    <dbReference type="NCBI Taxonomy" id="428564"/>
    <lineage>
        <taxon>Eukaryota</taxon>
        <taxon>Metazoa</taxon>
        <taxon>Ecdysozoa</taxon>
        <taxon>Arthropoda</taxon>
        <taxon>Hexapoda</taxon>
        <taxon>Insecta</taxon>
        <taxon>Pterygota</taxon>
        <taxon>Neoptera</taxon>
        <taxon>Paraneoptera</taxon>
        <taxon>Hemiptera</taxon>
        <taxon>Sternorrhyncha</taxon>
        <taxon>Psylloidea</taxon>
        <taxon>Psyllidae</taxon>
        <taxon>Psyllinae</taxon>
        <taxon>Cacopsylla</taxon>
    </lineage>
</organism>
<keyword evidence="5" id="KW-0694">RNA-binding</keyword>
<dbReference type="GO" id="GO:0005730">
    <property type="term" value="C:nucleolus"/>
    <property type="evidence" value="ECO:0007669"/>
    <property type="project" value="UniProtKB-SubCell"/>
</dbReference>
<evidence type="ECO:0000256" key="4">
    <source>
        <dbReference type="ARBA" id="ARBA00022801"/>
    </source>
</evidence>
<dbReference type="Pfam" id="PF22327">
    <property type="entry name" value="Nudt16-like"/>
    <property type="match status" value="1"/>
</dbReference>
<comment type="subcellular location">
    <subcellularLocation>
        <location evidence="2">Nucleus</location>
        <location evidence="2">Nucleolus</location>
    </subcellularLocation>
    <subcellularLocation>
        <location evidence="3">Nucleus</location>
        <location evidence="3">Nucleoplasm</location>
    </subcellularLocation>
</comment>
<comment type="catalytic activity">
    <reaction evidence="15">
        <text>a 5'-end (N(7)-methyl 5'-triphosphoguanosine)-ribonucleoside in mRNA + H2O = N(7)-methyl-GDP + a 5'-end phospho-ribonucleoside in mRNA + 2 H(+)</text>
        <dbReference type="Rhea" id="RHEA:67484"/>
        <dbReference type="Rhea" id="RHEA-COMP:15692"/>
        <dbReference type="Rhea" id="RHEA-COMP:17167"/>
        <dbReference type="ChEBI" id="CHEBI:15377"/>
        <dbReference type="ChEBI" id="CHEBI:15378"/>
        <dbReference type="ChEBI" id="CHEBI:63714"/>
        <dbReference type="ChEBI" id="CHEBI:138282"/>
        <dbReference type="ChEBI" id="CHEBI:156461"/>
        <dbReference type="EC" id="3.6.1.62"/>
    </reaction>
    <physiologicalReaction direction="left-to-right" evidence="15">
        <dbReference type="Rhea" id="RHEA:67485"/>
    </physiologicalReaction>
</comment>
<evidence type="ECO:0000256" key="3">
    <source>
        <dbReference type="ARBA" id="ARBA00004642"/>
    </source>
</evidence>
<dbReference type="GO" id="GO:0005654">
    <property type="term" value="C:nucleoplasm"/>
    <property type="evidence" value="ECO:0007669"/>
    <property type="project" value="UniProtKB-SubCell"/>
</dbReference>
<evidence type="ECO:0000256" key="14">
    <source>
        <dbReference type="ARBA" id="ARBA00043162"/>
    </source>
</evidence>
<evidence type="ECO:0000256" key="16">
    <source>
        <dbReference type="ARBA" id="ARBA00047875"/>
    </source>
</evidence>
<evidence type="ECO:0000256" key="9">
    <source>
        <dbReference type="ARBA" id="ARBA00038899"/>
    </source>
</evidence>
<dbReference type="GO" id="GO:0009117">
    <property type="term" value="P:nucleotide metabolic process"/>
    <property type="evidence" value="ECO:0007669"/>
    <property type="project" value="UniProtKB-KW"/>
</dbReference>
<dbReference type="InterPro" id="IPR054754">
    <property type="entry name" value="NudT16"/>
</dbReference>
<dbReference type="EMBL" id="HBUF01206019">
    <property type="protein sequence ID" value="CAG6663833.1"/>
    <property type="molecule type" value="Transcribed_RNA"/>
</dbReference>
<evidence type="ECO:0000256" key="2">
    <source>
        <dbReference type="ARBA" id="ARBA00004604"/>
    </source>
</evidence>
<evidence type="ECO:0000256" key="10">
    <source>
        <dbReference type="ARBA" id="ARBA00039871"/>
    </source>
</evidence>
<evidence type="ECO:0000256" key="7">
    <source>
        <dbReference type="ARBA" id="ARBA00023242"/>
    </source>
</evidence>
<comment type="cofactor">
    <cofactor evidence="1">
        <name>Co(2+)</name>
        <dbReference type="ChEBI" id="CHEBI:48828"/>
    </cofactor>
</comment>
<dbReference type="GO" id="GO:0006402">
    <property type="term" value="P:mRNA catabolic process"/>
    <property type="evidence" value="ECO:0007669"/>
    <property type="project" value="TreeGrafter"/>
</dbReference>
<sequence>MYFLRHLSLDKRSLFSLFLAFNSKMAAADTGDRTWGNSAWNLAATEVYGRPSSSLTDFVELSESDLNNETYKAGYHASHCMIYALNNDRIFATYKARANILMQLRFDGYIGFPGGLVDKGESPLEALNRELQEEINLNPKYQVKPSDLICTHWSQSKKIILHFYALEVAKDDVIEIEKTALTSHDYGVEVLGTVRVPLYTMGDGFRGFPCFLTHSFIGNARTQLITALQKLNIMSVEEVNAALNARPVPVKVFVPPSTTSSNTSSTVDSAKS</sequence>
<keyword evidence="7" id="KW-0539">Nucleus</keyword>
<evidence type="ECO:0000256" key="11">
    <source>
        <dbReference type="ARBA" id="ARBA00041450"/>
    </source>
</evidence>
<dbReference type="EMBL" id="HBUF01039028">
    <property type="protein sequence ID" value="CAG6617495.1"/>
    <property type="molecule type" value="Transcribed_RNA"/>
</dbReference>
<evidence type="ECO:0000256" key="6">
    <source>
        <dbReference type="ARBA" id="ARBA00023080"/>
    </source>
</evidence>
<evidence type="ECO:0000313" key="19">
    <source>
        <dbReference type="EMBL" id="CAG6663832.1"/>
    </source>
</evidence>
<dbReference type="InterPro" id="IPR000086">
    <property type="entry name" value="NUDIX_hydrolase_dom"/>
</dbReference>
<evidence type="ECO:0000256" key="17">
    <source>
        <dbReference type="ARBA" id="ARBA00048945"/>
    </source>
</evidence>
<dbReference type="InterPro" id="IPR015797">
    <property type="entry name" value="NUDIX_hydrolase-like_dom_sf"/>
</dbReference>